<protein>
    <submittedName>
        <fullName evidence="6">Peroxiredoxin</fullName>
    </submittedName>
</protein>
<keyword evidence="2" id="KW-0201">Cytochrome c-type biogenesis</keyword>
<keyword evidence="7" id="KW-1185">Reference proteome</keyword>
<proteinExistence type="predicted"/>
<dbReference type="GO" id="GO:0030313">
    <property type="term" value="C:cell envelope"/>
    <property type="evidence" value="ECO:0007669"/>
    <property type="project" value="UniProtKB-SubCell"/>
</dbReference>
<feature type="domain" description="Thioredoxin" evidence="5">
    <location>
        <begin position="24"/>
        <end position="161"/>
    </location>
</feature>
<dbReference type="PROSITE" id="PS00194">
    <property type="entry name" value="THIOREDOXIN_1"/>
    <property type="match status" value="1"/>
</dbReference>
<reference evidence="6 7" key="1">
    <citation type="submission" date="2016-10" db="EMBL/GenBank/DDBJ databases">
        <authorList>
            <person name="de Groot N.N."/>
        </authorList>
    </citation>
    <scope>NUCLEOTIDE SEQUENCE [LARGE SCALE GENOMIC DNA]</scope>
    <source>
        <strain evidence="6 7">CGMCC 1.9157</strain>
    </source>
</reference>
<feature type="signal peptide" evidence="4">
    <location>
        <begin position="1"/>
        <end position="16"/>
    </location>
</feature>
<evidence type="ECO:0000259" key="5">
    <source>
        <dbReference type="PROSITE" id="PS51352"/>
    </source>
</evidence>
<dbReference type="STRING" id="655353.SAMN04488056_102323"/>
<dbReference type="PROSITE" id="PS51257">
    <property type="entry name" value="PROKAR_LIPOPROTEIN"/>
    <property type="match status" value="1"/>
</dbReference>
<evidence type="ECO:0000256" key="3">
    <source>
        <dbReference type="ARBA" id="ARBA00023284"/>
    </source>
</evidence>
<keyword evidence="4" id="KW-0732">Signal</keyword>
<dbReference type="GO" id="GO:0015036">
    <property type="term" value="F:disulfide oxidoreductase activity"/>
    <property type="evidence" value="ECO:0007669"/>
    <property type="project" value="UniProtKB-ARBA"/>
</dbReference>
<dbReference type="InterPro" id="IPR013766">
    <property type="entry name" value="Thioredoxin_domain"/>
</dbReference>
<dbReference type="EMBL" id="FOVR01000002">
    <property type="protein sequence ID" value="SFN89581.1"/>
    <property type="molecule type" value="Genomic_DNA"/>
</dbReference>
<sequence length="161" mass="17553">MTRIISALLLSLLVLAGCQDNEPVRVGAPAPAISAMTPDGEPVALASLEGKVVFVNFWWAGCGPCLAEMPAIDEAYHAIGDQDFSVFAVNFGQSPEVIRNINRRLKVSYPLLSDQLKIASTRYGVQAAPTSFLIDRKGVLQEVIYGPLTREQLEQKVQRLL</sequence>
<dbReference type="Gene3D" id="3.40.30.10">
    <property type="entry name" value="Glutaredoxin"/>
    <property type="match status" value="1"/>
</dbReference>
<name>A0A1I5CSF0_9HYPH</name>
<evidence type="ECO:0000256" key="2">
    <source>
        <dbReference type="ARBA" id="ARBA00022748"/>
    </source>
</evidence>
<dbReference type="PANTHER" id="PTHR42852:SF17">
    <property type="entry name" value="THIOREDOXIN-LIKE PROTEIN HI_1115"/>
    <property type="match status" value="1"/>
</dbReference>
<dbReference type="Pfam" id="PF08534">
    <property type="entry name" value="Redoxin"/>
    <property type="match status" value="1"/>
</dbReference>
<organism evidence="6 7">
    <name type="scientific">Cohaesibacter marisflavi</name>
    <dbReference type="NCBI Taxonomy" id="655353"/>
    <lineage>
        <taxon>Bacteria</taxon>
        <taxon>Pseudomonadati</taxon>
        <taxon>Pseudomonadota</taxon>
        <taxon>Alphaproteobacteria</taxon>
        <taxon>Hyphomicrobiales</taxon>
        <taxon>Cohaesibacteraceae</taxon>
    </lineage>
</organism>
<dbReference type="CDD" id="cd02966">
    <property type="entry name" value="TlpA_like_family"/>
    <property type="match status" value="1"/>
</dbReference>
<evidence type="ECO:0000313" key="7">
    <source>
        <dbReference type="Proteomes" id="UP000199236"/>
    </source>
</evidence>
<dbReference type="Proteomes" id="UP000199236">
    <property type="component" value="Unassembled WGS sequence"/>
</dbReference>
<dbReference type="InterPro" id="IPR036249">
    <property type="entry name" value="Thioredoxin-like_sf"/>
</dbReference>
<accession>A0A1I5CSF0</accession>
<dbReference type="PANTHER" id="PTHR42852">
    <property type="entry name" value="THIOL:DISULFIDE INTERCHANGE PROTEIN DSBE"/>
    <property type="match status" value="1"/>
</dbReference>
<dbReference type="RefSeq" id="WP_175527926.1">
    <property type="nucleotide sequence ID" value="NZ_FOVR01000002.1"/>
</dbReference>
<comment type="subcellular location">
    <subcellularLocation>
        <location evidence="1">Cell envelope</location>
    </subcellularLocation>
</comment>
<evidence type="ECO:0000256" key="4">
    <source>
        <dbReference type="SAM" id="SignalP"/>
    </source>
</evidence>
<keyword evidence="3" id="KW-0676">Redox-active center</keyword>
<evidence type="ECO:0000256" key="1">
    <source>
        <dbReference type="ARBA" id="ARBA00004196"/>
    </source>
</evidence>
<gene>
    <name evidence="6" type="ORF">SAMN04488056_102323</name>
</gene>
<dbReference type="InterPro" id="IPR013740">
    <property type="entry name" value="Redoxin"/>
</dbReference>
<dbReference type="SUPFAM" id="SSF52833">
    <property type="entry name" value="Thioredoxin-like"/>
    <property type="match status" value="1"/>
</dbReference>
<evidence type="ECO:0000313" key="6">
    <source>
        <dbReference type="EMBL" id="SFN89581.1"/>
    </source>
</evidence>
<dbReference type="PROSITE" id="PS51352">
    <property type="entry name" value="THIOREDOXIN_2"/>
    <property type="match status" value="1"/>
</dbReference>
<dbReference type="AlphaFoldDB" id="A0A1I5CSF0"/>
<dbReference type="InterPro" id="IPR050553">
    <property type="entry name" value="Thioredoxin_ResA/DsbE_sf"/>
</dbReference>
<dbReference type="GO" id="GO:0017004">
    <property type="term" value="P:cytochrome complex assembly"/>
    <property type="evidence" value="ECO:0007669"/>
    <property type="project" value="UniProtKB-KW"/>
</dbReference>
<dbReference type="InterPro" id="IPR017937">
    <property type="entry name" value="Thioredoxin_CS"/>
</dbReference>
<feature type="chain" id="PRO_5011555826" evidence="4">
    <location>
        <begin position="17"/>
        <end position="161"/>
    </location>
</feature>